<dbReference type="InParanoid" id="A0A1B7MR87"/>
<sequence>MCSWLHSFVITFTSKSAATAICGARYDSLQRGFWDFLFKTYLGLILSSPEWQSGVHREYPHYSSFSLTSPRPGHINVAYHITFHCQSPLTGIKSIRVGRAPPYIVDVPLAHRLCGRQSDQLTAQSITGAPIKDDGYVGDEDFDSHPPSPNLILQRASAPVQITTGEYGSDRL</sequence>
<gene>
    <name evidence="3" type="ORF">K503DRAFT_858797</name>
</gene>
<keyword evidence="2" id="KW-0732">Signal</keyword>
<organism evidence="3 4">
    <name type="scientific">Rhizopogon vinicolor AM-OR11-026</name>
    <dbReference type="NCBI Taxonomy" id="1314800"/>
    <lineage>
        <taxon>Eukaryota</taxon>
        <taxon>Fungi</taxon>
        <taxon>Dikarya</taxon>
        <taxon>Basidiomycota</taxon>
        <taxon>Agaricomycotina</taxon>
        <taxon>Agaricomycetes</taxon>
        <taxon>Agaricomycetidae</taxon>
        <taxon>Boletales</taxon>
        <taxon>Suillineae</taxon>
        <taxon>Rhizopogonaceae</taxon>
        <taxon>Rhizopogon</taxon>
    </lineage>
</organism>
<dbReference type="Proteomes" id="UP000092154">
    <property type="component" value="Unassembled WGS sequence"/>
</dbReference>
<keyword evidence="4" id="KW-1185">Reference proteome</keyword>
<dbReference type="EMBL" id="KV448529">
    <property type="protein sequence ID" value="OAX35135.1"/>
    <property type="molecule type" value="Genomic_DNA"/>
</dbReference>
<proteinExistence type="predicted"/>
<evidence type="ECO:0000256" key="2">
    <source>
        <dbReference type="SAM" id="SignalP"/>
    </source>
</evidence>
<evidence type="ECO:0000256" key="1">
    <source>
        <dbReference type="SAM" id="MobiDB-lite"/>
    </source>
</evidence>
<evidence type="ECO:0000313" key="4">
    <source>
        <dbReference type="Proteomes" id="UP000092154"/>
    </source>
</evidence>
<name>A0A1B7MR87_9AGAM</name>
<feature type="region of interest" description="Disordered" evidence="1">
    <location>
        <begin position="132"/>
        <end position="156"/>
    </location>
</feature>
<protein>
    <submittedName>
        <fullName evidence="3">Uncharacterized protein</fullName>
    </submittedName>
</protein>
<evidence type="ECO:0000313" key="3">
    <source>
        <dbReference type="EMBL" id="OAX35135.1"/>
    </source>
</evidence>
<reference evidence="3 4" key="1">
    <citation type="submission" date="2016-06" db="EMBL/GenBank/DDBJ databases">
        <title>Comparative genomics of the ectomycorrhizal sister species Rhizopogon vinicolor and Rhizopogon vesiculosus (Basidiomycota: Boletales) reveals a divergence of the mating type B locus.</title>
        <authorList>
            <consortium name="DOE Joint Genome Institute"/>
            <person name="Mujic A.B."/>
            <person name="Kuo A."/>
            <person name="Tritt A."/>
            <person name="Lipzen A."/>
            <person name="Chen C."/>
            <person name="Johnson J."/>
            <person name="Sharma A."/>
            <person name="Barry K."/>
            <person name="Grigoriev I.V."/>
            <person name="Spatafora J.W."/>
        </authorList>
    </citation>
    <scope>NUCLEOTIDE SEQUENCE [LARGE SCALE GENOMIC DNA]</scope>
    <source>
        <strain evidence="3 4">AM-OR11-026</strain>
    </source>
</reference>
<feature type="signal peptide" evidence="2">
    <location>
        <begin position="1"/>
        <end position="20"/>
    </location>
</feature>
<feature type="chain" id="PRO_5008597555" evidence="2">
    <location>
        <begin position="21"/>
        <end position="172"/>
    </location>
</feature>
<dbReference type="AlphaFoldDB" id="A0A1B7MR87"/>
<accession>A0A1B7MR87</accession>